<dbReference type="Gene3D" id="3.20.20.70">
    <property type="entry name" value="Aldolase class I"/>
    <property type="match status" value="1"/>
</dbReference>
<dbReference type="SUPFAM" id="SSF51395">
    <property type="entry name" value="FMN-linked oxidoreductases"/>
    <property type="match status" value="1"/>
</dbReference>
<feature type="domain" description="FAD/NAD(P)-binding" evidence="11">
    <location>
        <begin position="386"/>
        <end position="537"/>
    </location>
</feature>
<dbReference type="InterPro" id="IPR013785">
    <property type="entry name" value="Aldolase_TIM"/>
</dbReference>
<dbReference type="GO" id="GO:0008670">
    <property type="term" value="F:2,4-dienoyl-CoA reductase (NADPH) activity"/>
    <property type="evidence" value="ECO:0007669"/>
    <property type="project" value="TreeGrafter"/>
</dbReference>
<evidence type="ECO:0000259" key="11">
    <source>
        <dbReference type="Pfam" id="PF07992"/>
    </source>
</evidence>
<keyword evidence="9" id="KW-0411">Iron-sulfur</keyword>
<dbReference type="InterPro" id="IPR023753">
    <property type="entry name" value="FAD/NAD-binding_dom"/>
</dbReference>
<dbReference type="GO" id="GO:0033543">
    <property type="term" value="P:fatty acid beta-oxidation, unsaturated, even number, reductase/isomerase pathway"/>
    <property type="evidence" value="ECO:0007669"/>
    <property type="project" value="TreeGrafter"/>
</dbReference>
<keyword evidence="5" id="KW-0288">FMN</keyword>
<evidence type="ECO:0000256" key="5">
    <source>
        <dbReference type="ARBA" id="ARBA00022643"/>
    </source>
</evidence>
<dbReference type="eggNOG" id="COG1902">
    <property type="taxonomic scope" value="Bacteria"/>
</dbReference>
<dbReference type="PRINTS" id="PR00368">
    <property type="entry name" value="FADPNR"/>
</dbReference>
<keyword evidence="6" id="KW-0479">Metal-binding</keyword>
<dbReference type="SUPFAM" id="SSF51971">
    <property type="entry name" value="Nucleotide-binding domain"/>
    <property type="match status" value="1"/>
</dbReference>
<dbReference type="GO" id="GO:0046872">
    <property type="term" value="F:metal ion binding"/>
    <property type="evidence" value="ECO:0007669"/>
    <property type="project" value="UniProtKB-KW"/>
</dbReference>
<comment type="similarity">
    <text evidence="3">In the N-terminal section; belongs to the NADH:flavin oxidoreductase/NADH oxidase family.</text>
</comment>
<evidence type="ECO:0000313" key="12">
    <source>
        <dbReference type="EMBL" id="AII04966.1"/>
    </source>
</evidence>
<dbReference type="GO" id="GO:0010181">
    <property type="term" value="F:FMN binding"/>
    <property type="evidence" value="ECO:0007669"/>
    <property type="project" value="InterPro"/>
</dbReference>
<feature type="domain" description="NADH:flavin oxidoreductase/NADH oxidase N-terminal" evidence="10">
    <location>
        <begin position="9"/>
        <end position="337"/>
    </location>
</feature>
<dbReference type="PANTHER" id="PTHR42917:SF2">
    <property type="entry name" value="2,4-DIENOYL-COA REDUCTASE [(2E)-ENOYL-COA-PRODUCING]"/>
    <property type="match status" value="1"/>
</dbReference>
<sequence length="653" mass="69945">MSVSAYRHLFTPLRLGPLTLRNRVVFSAHLTGYAVDGLPTAQHAAYYAARAKGGAGLIISEEHATHPGDWPYEKVIAGYRPEVVPGYRRITDAVHEHGVPILAQVNHNGGQGSSMYSRRPLWAPSAVPDPLFREVPKAVDQREIRTLVDGYARVAEHCVRGGFDGIELQCSHSSLVRSFLAPATNQRTDRYGGSLENRARFLLEVVEEVRAAIGPDRVLGVRLAGEDLFDGGVHLDEAVEVAALVEADGRVDYINTSIGMATETLHMIEASMAVPRGYALFVPNAIRRRVGLPVVGVGRFSDPHQADQALDEGHCDLIGVVRGQIADPDFAAKALAGEEANIRTCLACNQECIGRMGLGRWLGCVVNPRAGRESVLLPEPTVRGRRVFVVGGGPAGLKAAATAAQRGHDVTLFERATVLGGQVRTAAVVPGRREFLDLVVDLESECARRGVDVRTGTDATAETVVQGRPDVVVLATGARPRRPRWAGASDRVVDVRDVLEGRTRPAGTVLVVDELGFHQGTSVAEFLADAGCAVTICTPGMIVGQDLGITLDLEGWNRRAHGKGITQVTDVVPTGCEVVDGGRLAVTLLHHPTGAPRQLTVDWVVSSAHQQPEDGLWKDLADSGIEVHRIGDALAPRRAHSAVIEGERVALAL</sequence>
<organism evidence="12 13">
    <name type="scientific">Rhodococcus opacus</name>
    <name type="common">Nocardia opaca</name>
    <dbReference type="NCBI Taxonomy" id="37919"/>
    <lineage>
        <taxon>Bacteria</taxon>
        <taxon>Bacillati</taxon>
        <taxon>Actinomycetota</taxon>
        <taxon>Actinomycetes</taxon>
        <taxon>Mycobacteriales</taxon>
        <taxon>Nocardiaceae</taxon>
        <taxon>Rhodococcus</taxon>
    </lineage>
</organism>
<evidence type="ECO:0000259" key="10">
    <source>
        <dbReference type="Pfam" id="PF00724"/>
    </source>
</evidence>
<dbReference type="InterPro" id="IPR023987">
    <property type="entry name" value="CHP03977_oxidoreductase"/>
</dbReference>
<dbReference type="Pfam" id="PF00724">
    <property type="entry name" value="Oxidored_FMN"/>
    <property type="match status" value="1"/>
</dbReference>
<evidence type="ECO:0000256" key="4">
    <source>
        <dbReference type="ARBA" id="ARBA00022630"/>
    </source>
</evidence>
<dbReference type="RefSeq" id="WP_128639144.1">
    <property type="nucleotide sequence ID" value="NZ_CP008947.1"/>
</dbReference>
<dbReference type="Gene3D" id="3.40.50.720">
    <property type="entry name" value="NAD(P)-binding Rossmann-like Domain"/>
    <property type="match status" value="1"/>
</dbReference>
<dbReference type="Proteomes" id="UP000028488">
    <property type="component" value="Chromosome"/>
</dbReference>
<name>A0A076EGV8_RHOOP</name>
<evidence type="ECO:0000256" key="1">
    <source>
        <dbReference type="ARBA" id="ARBA00001917"/>
    </source>
</evidence>
<dbReference type="SUPFAM" id="SSF51905">
    <property type="entry name" value="FAD/NAD(P)-binding domain"/>
    <property type="match status" value="1"/>
</dbReference>
<evidence type="ECO:0000256" key="2">
    <source>
        <dbReference type="ARBA" id="ARBA00001966"/>
    </source>
</evidence>
<dbReference type="InterPro" id="IPR051793">
    <property type="entry name" value="NADH:flavin_oxidoreductase"/>
</dbReference>
<dbReference type="PANTHER" id="PTHR42917">
    <property type="entry name" value="2,4-DIENOYL-COA REDUCTASE"/>
    <property type="match status" value="1"/>
</dbReference>
<keyword evidence="4" id="KW-0285">Flavoprotein</keyword>
<dbReference type="Pfam" id="PF07992">
    <property type="entry name" value="Pyr_redox_2"/>
    <property type="match status" value="1"/>
</dbReference>
<evidence type="ECO:0000313" key="13">
    <source>
        <dbReference type="Proteomes" id="UP000028488"/>
    </source>
</evidence>
<comment type="cofactor">
    <cofactor evidence="2">
        <name>[4Fe-4S] cluster</name>
        <dbReference type="ChEBI" id="CHEBI:49883"/>
    </cofactor>
</comment>
<proteinExistence type="inferred from homology"/>
<dbReference type="InterPro" id="IPR001155">
    <property type="entry name" value="OxRdtase_FMN_N"/>
</dbReference>
<evidence type="ECO:0000256" key="7">
    <source>
        <dbReference type="ARBA" id="ARBA00023002"/>
    </source>
</evidence>
<evidence type="ECO:0000256" key="3">
    <source>
        <dbReference type="ARBA" id="ARBA00011048"/>
    </source>
</evidence>
<gene>
    <name evidence="12" type="ORF">EP51_10235</name>
</gene>
<keyword evidence="8" id="KW-0408">Iron</keyword>
<dbReference type="eggNOG" id="COG0446">
    <property type="taxonomic scope" value="Bacteria"/>
</dbReference>
<protein>
    <submittedName>
        <fullName evidence="12">2,4-dienoyl-CoA reductase</fullName>
    </submittedName>
</protein>
<comment type="cofactor">
    <cofactor evidence="1">
        <name>FMN</name>
        <dbReference type="ChEBI" id="CHEBI:58210"/>
    </cofactor>
</comment>
<keyword evidence="7" id="KW-0560">Oxidoreductase</keyword>
<reference evidence="12 13" key="1">
    <citation type="submission" date="2014-07" db="EMBL/GenBank/DDBJ databases">
        <title>Genome Sequence of Rhodococcus opacus Strain R7, a Biodegrader of Mono- and Polycyclic Aromatic Hydrocarbons.</title>
        <authorList>
            <person name="Di Gennaro P."/>
            <person name="Zampolli J."/>
            <person name="Presti I."/>
            <person name="Cappelletti M."/>
            <person name="D'Ursi P."/>
            <person name="Orro A."/>
            <person name="Mezzelani A."/>
            <person name="Milanesi L."/>
        </authorList>
    </citation>
    <scope>NUCLEOTIDE SEQUENCE [LARGE SCALE GENOMIC DNA]</scope>
    <source>
        <strain evidence="12 13">R7</strain>
    </source>
</reference>
<dbReference type="AlphaFoldDB" id="A0A076EGV8"/>
<evidence type="ECO:0000256" key="8">
    <source>
        <dbReference type="ARBA" id="ARBA00023004"/>
    </source>
</evidence>
<dbReference type="CDD" id="cd04734">
    <property type="entry name" value="OYE_like_3_FMN"/>
    <property type="match status" value="1"/>
</dbReference>
<dbReference type="NCBIfam" id="TIGR03997">
    <property type="entry name" value="mycofact_OYE_2"/>
    <property type="match status" value="1"/>
</dbReference>
<dbReference type="EMBL" id="CP008947">
    <property type="protein sequence ID" value="AII04966.1"/>
    <property type="molecule type" value="Genomic_DNA"/>
</dbReference>
<evidence type="ECO:0000256" key="6">
    <source>
        <dbReference type="ARBA" id="ARBA00022723"/>
    </source>
</evidence>
<dbReference type="GO" id="GO:0051536">
    <property type="term" value="F:iron-sulfur cluster binding"/>
    <property type="evidence" value="ECO:0007669"/>
    <property type="project" value="UniProtKB-KW"/>
</dbReference>
<dbReference type="Gene3D" id="3.50.50.60">
    <property type="entry name" value="FAD/NAD(P)-binding domain"/>
    <property type="match status" value="1"/>
</dbReference>
<evidence type="ECO:0000256" key="9">
    <source>
        <dbReference type="ARBA" id="ARBA00023014"/>
    </source>
</evidence>
<accession>A0A076EGV8</accession>
<dbReference type="InterPro" id="IPR036188">
    <property type="entry name" value="FAD/NAD-bd_sf"/>
</dbReference>